<organism evidence="1 2">
    <name type="scientific">Melastoma candidum</name>
    <dbReference type="NCBI Taxonomy" id="119954"/>
    <lineage>
        <taxon>Eukaryota</taxon>
        <taxon>Viridiplantae</taxon>
        <taxon>Streptophyta</taxon>
        <taxon>Embryophyta</taxon>
        <taxon>Tracheophyta</taxon>
        <taxon>Spermatophyta</taxon>
        <taxon>Magnoliopsida</taxon>
        <taxon>eudicotyledons</taxon>
        <taxon>Gunneridae</taxon>
        <taxon>Pentapetalae</taxon>
        <taxon>rosids</taxon>
        <taxon>malvids</taxon>
        <taxon>Myrtales</taxon>
        <taxon>Melastomataceae</taxon>
        <taxon>Melastomatoideae</taxon>
        <taxon>Melastomateae</taxon>
        <taxon>Melastoma</taxon>
    </lineage>
</organism>
<evidence type="ECO:0000313" key="2">
    <source>
        <dbReference type="Proteomes" id="UP001057402"/>
    </source>
</evidence>
<name>A0ACB9L0G6_9MYRT</name>
<proteinExistence type="predicted"/>
<keyword evidence="2" id="KW-1185">Reference proteome</keyword>
<dbReference type="EMBL" id="CM042891">
    <property type="protein sequence ID" value="KAI4303274.1"/>
    <property type="molecule type" value="Genomic_DNA"/>
</dbReference>
<accession>A0ACB9L0G6</accession>
<sequence length="69" mass="7927">MPLAEFVEQPLIKGDGMFKKVTDICLARVRRQYCGLLPFITTSCRQKIITTVKDYNCLGERLCRDLTLC</sequence>
<reference evidence="2" key="1">
    <citation type="journal article" date="2023" name="Front. Plant Sci.">
        <title>Chromosomal-level genome assembly of Melastoma candidum provides insights into trichome evolution.</title>
        <authorList>
            <person name="Zhong Y."/>
            <person name="Wu W."/>
            <person name="Sun C."/>
            <person name="Zou P."/>
            <person name="Liu Y."/>
            <person name="Dai S."/>
            <person name="Zhou R."/>
        </authorList>
    </citation>
    <scope>NUCLEOTIDE SEQUENCE [LARGE SCALE GENOMIC DNA]</scope>
</reference>
<protein>
    <submittedName>
        <fullName evidence="1">Uncharacterized protein</fullName>
    </submittedName>
</protein>
<comment type="caution">
    <text evidence="1">The sequence shown here is derived from an EMBL/GenBank/DDBJ whole genome shotgun (WGS) entry which is preliminary data.</text>
</comment>
<dbReference type="Proteomes" id="UP001057402">
    <property type="component" value="Chromosome 12"/>
</dbReference>
<evidence type="ECO:0000313" key="1">
    <source>
        <dbReference type="EMBL" id="KAI4303274.1"/>
    </source>
</evidence>
<gene>
    <name evidence="1" type="ORF">MLD38_038924</name>
</gene>